<accession>A0ACC3S5T8</accession>
<name>A0ACC3S5T8_9PEZI</name>
<reference evidence="1" key="1">
    <citation type="submission" date="2024-02" db="EMBL/GenBank/DDBJ databases">
        <title>Metagenome Assembled Genome of Zalaria obscura JY119.</title>
        <authorList>
            <person name="Vighnesh L."/>
            <person name="Jagadeeshwari U."/>
            <person name="Venkata Ramana C."/>
            <person name="Sasikala C."/>
        </authorList>
    </citation>
    <scope>NUCLEOTIDE SEQUENCE</scope>
    <source>
        <strain evidence="1">JY119</strain>
    </source>
</reference>
<dbReference type="Proteomes" id="UP001320706">
    <property type="component" value="Unassembled WGS sequence"/>
</dbReference>
<comment type="caution">
    <text evidence="1">The sequence shown here is derived from an EMBL/GenBank/DDBJ whole genome shotgun (WGS) entry which is preliminary data.</text>
</comment>
<protein>
    <submittedName>
        <fullName evidence="1">Uncharacterized protein</fullName>
    </submittedName>
</protein>
<dbReference type="EMBL" id="JAMKPW020000041">
    <property type="protein sequence ID" value="KAK8196605.1"/>
    <property type="molecule type" value="Genomic_DNA"/>
</dbReference>
<sequence>MPASLINVHHSRTCVPSTAPTDAYAPSTSTLSIPTSTPTSTSPPGSTPTAQPTTAPAGTTFVFPPHHSFPPFYTLQPNLSTLSRQLSLWSSLIQSYCSHHRLFRLSLSSAATSPLFTNTRINRSLDLLSIRRVLEHMASAEGGRRAEWVPLSGAKSRSRDAGEESKSAIWIYWRRPEEWADAIYGWVDGTGQKGAVLTVYELRESDAVSGQEWVGMDEELLRRCLDVLVKRGKAQVFGADEGAGVKFF</sequence>
<evidence type="ECO:0000313" key="2">
    <source>
        <dbReference type="Proteomes" id="UP001320706"/>
    </source>
</evidence>
<proteinExistence type="predicted"/>
<keyword evidence="2" id="KW-1185">Reference proteome</keyword>
<gene>
    <name evidence="1" type="ORF">M8818_006770</name>
</gene>
<evidence type="ECO:0000313" key="1">
    <source>
        <dbReference type="EMBL" id="KAK8196605.1"/>
    </source>
</evidence>
<organism evidence="1 2">
    <name type="scientific">Zalaria obscura</name>
    <dbReference type="NCBI Taxonomy" id="2024903"/>
    <lineage>
        <taxon>Eukaryota</taxon>
        <taxon>Fungi</taxon>
        <taxon>Dikarya</taxon>
        <taxon>Ascomycota</taxon>
        <taxon>Pezizomycotina</taxon>
        <taxon>Dothideomycetes</taxon>
        <taxon>Dothideomycetidae</taxon>
        <taxon>Dothideales</taxon>
        <taxon>Zalariaceae</taxon>
        <taxon>Zalaria</taxon>
    </lineage>
</organism>